<gene>
    <name evidence="1" type="ORF">SAMN05444388_110182</name>
</gene>
<protein>
    <submittedName>
        <fullName evidence="1">Uncharacterized protein</fullName>
    </submittedName>
</protein>
<evidence type="ECO:0000313" key="1">
    <source>
        <dbReference type="EMBL" id="SHH43350.1"/>
    </source>
</evidence>
<dbReference type="Proteomes" id="UP000184112">
    <property type="component" value="Unassembled WGS sequence"/>
</dbReference>
<name>A0A1M5SYC2_FLAJO</name>
<accession>A0A1M5SYC2</accession>
<sequence>MNYNIDILKEDTLKLIEKYKSTYLERALYSYLLSPVNMNNINDDILKRLDYLDIFYDDNNLSYNYTPTDGTNGEPEILEKLTEAEIEIENSSKEKFWTSAEESSYKEFSNFNCFEDKIVKEEDYYKVYKNDPFYNIEGWINYYNHLLETKFESFDKILQNGKTQIRYKSFQKDYFIGIEINYSKTIKEMKHGDWETPYFNLIVFKLNEKFKLKEKSNLGIFGHPYFHQPAYNFGGYFAIKTVNRVSPLEWVIDRGTDKEFIGNGMIRLYNSEIFGEDLKRHAFYYFDMLSKTSNDYIDSLLKMNLFE</sequence>
<dbReference type="AlphaFoldDB" id="A0A1M5SYC2"/>
<proteinExistence type="predicted"/>
<reference evidence="1 2" key="1">
    <citation type="submission" date="2016-11" db="EMBL/GenBank/DDBJ databases">
        <authorList>
            <person name="Jaros S."/>
            <person name="Januszkiewicz K."/>
            <person name="Wedrychowicz H."/>
        </authorList>
    </citation>
    <scope>NUCLEOTIDE SEQUENCE [LARGE SCALE GENOMIC DNA]</scope>
    <source>
        <strain evidence="1 2">DSM 6792</strain>
    </source>
</reference>
<dbReference type="EMBL" id="FQWH01000010">
    <property type="protein sequence ID" value="SHH43350.1"/>
    <property type="molecule type" value="Genomic_DNA"/>
</dbReference>
<organism evidence="1 2">
    <name type="scientific">Flavobacterium johnsoniae</name>
    <name type="common">Cytophaga johnsonae</name>
    <dbReference type="NCBI Taxonomy" id="986"/>
    <lineage>
        <taxon>Bacteria</taxon>
        <taxon>Pseudomonadati</taxon>
        <taxon>Bacteroidota</taxon>
        <taxon>Flavobacteriia</taxon>
        <taxon>Flavobacteriales</taxon>
        <taxon>Flavobacteriaceae</taxon>
        <taxon>Flavobacterium</taxon>
    </lineage>
</organism>
<dbReference type="RefSeq" id="WP_139261681.1">
    <property type="nucleotide sequence ID" value="NZ_FQWH01000010.1"/>
</dbReference>
<evidence type="ECO:0000313" key="2">
    <source>
        <dbReference type="Proteomes" id="UP000184112"/>
    </source>
</evidence>